<gene>
    <name evidence="2" type="ORF">C8F04DRAFT_599146</name>
</gene>
<reference evidence="2" key="1">
    <citation type="submission" date="2023-03" db="EMBL/GenBank/DDBJ databases">
        <title>Massive genome expansion in bonnet fungi (Mycena s.s.) driven by repeated elements and novel gene families across ecological guilds.</title>
        <authorList>
            <consortium name="Lawrence Berkeley National Laboratory"/>
            <person name="Harder C.B."/>
            <person name="Miyauchi S."/>
            <person name="Viragh M."/>
            <person name="Kuo A."/>
            <person name="Thoen E."/>
            <person name="Andreopoulos B."/>
            <person name="Lu D."/>
            <person name="Skrede I."/>
            <person name="Drula E."/>
            <person name="Henrissat B."/>
            <person name="Morin E."/>
            <person name="Kohler A."/>
            <person name="Barry K."/>
            <person name="LaButti K."/>
            <person name="Morin E."/>
            <person name="Salamov A."/>
            <person name="Lipzen A."/>
            <person name="Mereny Z."/>
            <person name="Hegedus B."/>
            <person name="Baldrian P."/>
            <person name="Stursova M."/>
            <person name="Weitz H."/>
            <person name="Taylor A."/>
            <person name="Grigoriev I.V."/>
            <person name="Nagy L.G."/>
            <person name="Martin F."/>
            <person name="Kauserud H."/>
        </authorList>
    </citation>
    <scope>NUCLEOTIDE SEQUENCE</scope>
    <source>
        <strain evidence="2">CBHHK200</strain>
    </source>
</reference>
<evidence type="ECO:0000256" key="1">
    <source>
        <dbReference type="SAM" id="SignalP"/>
    </source>
</evidence>
<proteinExistence type="predicted"/>
<organism evidence="2 3">
    <name type="scientific">Mycena alexandri</name>
    <dbReference type="NCBI Taxonomy" id="1745969"/>
    <lineage>
        <taxon>Eukaryota</taxon>
        <taxon>Fungi</taxon>
        <taxon>Dikarya</taxon>
        <taxon>Basidiomycota</taxon>
        <taxon>Agaricomycotina</taxon>
        <taxon>Agaricomycetes</taxon>
        <taxon>Agaricomycetidae</taxon>
        <taxon>Agaricales</taxon>
        <taxon>Marasmiineae</taxon>
        <taxon>Mycenaceae</taxon>
        <taxon>Mycena</taxon>
    </lineage>
</organism>
<keyword evidence="3" id="KW-1185">Reference proteome</keyword>
<dbReference type="EMBL" id="JARJCM010000006">
    <property type="protein sequence ID" value="KAJ7044870.1"/>
    <property type="molecule type" value="Genomic_DNA"/>
</dbReference>
<evidence type="ECO:0000313" key="2">
    <source>
        <dbReference type="EMBL" id="KAJ7044870.1"/>
    </source>
</evidence>
<dbReference type="AlphaFoldDB" id="A0AAD6XE12"/>
<feature type="chain" id="PRO_5041904938" evidence="1">
    <location>
        <begin position="25"/>
        <end position="247"/>
    </location>
</feature>
<name>A0AAD6XE12_9AGAR</name>
<evidence type="ECO:0000313" key="3">
    <source>
        <dbReference type="Proteomes" id="UP001218188"/>
    </source>
</evidence>
<sequence length="247" mass="27031">MRIVEPRTALGVLLGMLNSGVLLALQDRVIKGNTQIQDAVESGVNSLAQQLEPYQQQIAVVVRQVSRGVVEDLFVVISLAGVSIPVPLAYCSTYSDLTRILSAYFEGKAVLSKAPYWMIASAGDNLNIVAKHASNLVFASPSFLQLTASTELHLVLHPKDSRNDVWSSGRCARCGSPLGTQSLECQVRLNSRCESVVQLFDKIIRRLPHGGADPRLFTSMMSPVPRLFNKRGTVQQARYGRHHSTSC</sequence>
<keyword evidence="1" id="KW-0732">Signal</keyword>
<protein>
    <submittedName>
        <fullName evidence="2">Uncharacterized protein</fullName>
    </submittedName>
</protein>
<feature type="signal peptide" evidence="1">
    <location>
        <begin position="1"/>
        <end position="24"/>
    </location>
</feature>
<accession>A0AAD6XE12</accession>
<comment type="caution">
    <text evidence="2">The sequence shown here is derived from an EMBL/GenBank/DDBJ whole genome shotgun (WGS) entry which is preliminary data.</text>
</comment>
<dbReference type="Proteomes" id="UP001218188">
    <property type="component" value="Unassembled WGS sequence"/>
</dbReference>